<dbReference type="Proteomes" id="UP000261560">
    <property type="component" value="Unplaced"/>
</dbReference>
<evidence type="ECO:0000313" key="1">
    <source>
        <dbReference type="Ensembl" id="ENSOMEP00000022303.1"/>
    </source>
</evidence>
<reference evidence="1" key="1">
    <citation type="submission" date="2025-08" db="UniProtKB">
        <authorList>
            <consortium name="Ensembl"/>
        </authorList>
    </citation>
    <scope>IDENTIFICATION</scope>
</reference>
<dbReference type="Ensembl" id="ENSOMET00000015082.1">
    <property type="protein sequence ID" value="ENSOMEP00000022303.1"/>
    <property type="gene ID" value="ENSOMEG00000001796.1"/>
</dbReference>
<accession>A0A3B3CWW4</accession>
<reference evidence="1" key="2">
    <citation type="submission" date="2025-09" db="UniProtKB">
        <authorList>
            <consortium name="Ensembl"/>
        </authorList>
    </citation>
    <scope>IDENTIFICATION</scope>
</reference>
<dbReference type="PaxDb" id="30732-ENSOMEP00000022303"/>
<proteinExistence type="predicted"/>
<keyword evidence="2" id="KW-1185">Reference proteome</keyword>
<dbReference type="GeneTree" id="ENSGT01110000267743"/>
<dbReference type="OMA" id="GQETHLH"/>
<evidence type="ECO:0000313" key="2">
    <source>
        <dbReference type="Proteomes" id="UP000261560"/>
    </source>
</evidence>
<protein>
    <submittedName>
        <fullName evidence="1">Uncharacterized protein</fullName>
    </submittedName>
</protein>
<dbReference type="SUPFAM" id="SSF101967">
    <property type="entry name" value="Adhesin YadA, collagen-binding domain"/>
    <property type="match status" value="1"/>
</dbReference>
<dbReference type="AlphaFoldDB" id="A0A3B3CWW4"/>
<organism evidence="1 2">
    <name type="scientific">Oryzias melastigma</name>
    <name type="common">Marine medaka</name>
    <dbReference type="NCBI Taxonomy" id="30732"/>
    <lineage>
        <taxon>Eukaryota</taxon>
        <taxon>Metazoa</taxon>
        <taxon>Chordata</taxon>
        <taxon>Craniata</taxon>
        <taxon>Vertebrata</taxon>
        <taxon>Euteleostomi</taxon>
        <taxon>Actinopterygii</taxon>
        <taxon>Neopterygii</taxon>
        <taxon>Teleostei</taxon>
        <taxon>Neoteleostei</taxon>
        <taxon>Acanthomorphata</taxon>
        <taxon>Ovalentaria</taxon>
        <taxon>Atherinomorphae</taxon>
        <taxon>Beloniformes</taxon>
        <taxon>Adrianichthyidae</taxon>
        <taxon>Oryziinae</taxon>
        <taxon>Oryzias</taxon>
    </lineage>
</organism>
<name>A0A3B3CWW4_ORYME</name>
<dbReference type="InterPro" id="IPR011049">
    <property type="entry name" value="Serralysin-like_metalloprot_C"/>
</dbReference>
<sequence length="150" mass="16081">VGRESNLVGRDSNLVGRDSSLVGRESNLVGRDSSLVGRESNLVGRESNLVGRDSNLVGRDSNLVGRESYLMGRDSNLVGTLRGGRAACSDAFHTPAACCTSGRRKCLAGDTGCCCVAVGSKETVSASNSRWRRLVMQNRPFTSCFPMHHF</sequence>